<dbReference type="PROSITE" id="PS50221">
    <property type="entry name" value="GAIN_B"/>
    <property type="match status" value="1"/>
</dbReference>
<evidence type="ECO:0000313" key="10">
    <source>
        <dbReference type="Ensembl" id="ENSOKIP00005054382.1"/>
    </source>
</evidence>
<dbReference type="PROSITE" id="PS00650">
    <property type="entry name" value="G_PROTEIN_RECEP_F2_2"/>
    <property type="match status" value="1"/>
</dbReference>
<feature type="domain" description="G-protein coupled receptors family 2 profile 2" evidence="9">
    <location>
        <begin position="465"/>
        <end position="709"/>
    </location>
</feature>
<dbReference type="SUPFAM" id="SSF49899">
    <property type="entry name" value="Concanavalin A-like lectins/glucanases"/>
    <property type="match status" value="1"/>
</dbReference>
<keyword evidence="5 7" id="KW-0472">Membrane</keyword>
<name>A0A8C7HC99_ONCKI</name>
<dbReference type="InterPro" id="IPR046338">
    <property type="entry name" value="GAIN_dom_sf"/>
</dbReference>
<dbReference type="PROSITE" id="PS50261">
    <property type="entry name" value="G_PROTEIN_RECEP_F2_4"/>
    <property type="match status" value="1"/>
</dbReference>
<feature type="transmembrane region" description="Helical" evidence="7">
    <location>
        <begin position="468"/>
        <end position="491"/>
    </location>
</feature>
<protein>
    <submittedName>
        <fullName evidence="10">Adhesion G protein-coupled receptor D1</fullName>
    </submittedName>
</protein>
<dbReference type="GO" id="GO:0005886">
    <property type="term" value="C:plasma membrane"/>
    <property type="evidence" value="ECO:0007669"/>
    <property type="project" value="TreeGrafter"/>
</dbReference>
<feature type="transmembrane region" description="Helical" evidence="7">
    <location>
        <begin position="685"/>
        <end position="708"/>
    </location>
</feature>
<feature type="transmembrane region" description="Helical" evidence="7">
    <location>
        <begin position="611"/>
        <end position="637"/>
    </location>
</feature>
<dbReference type="Gene3D" id="2.60.120.200">
    <property type="match status" value="1"/>
</dbReference>
<dbReference type="FunFam" id="2.60.120.200:FF:000314">
    <property type="entry name" value="Adhesion G-protein coupled receptor D1"/>
    <property type="match status" value="1"/>
</dbReference>
<dbReference type="PANTHER" id="PTHR12011">
    <property type="entry name" value="ADHESION G-PROTEIN COUPLED RECEPTOR"/>
    <property type="match status" value="1"/>
</dbReference>
<dbReference type="Pfam" id="PF00002">
    <property type="entry name" value="7tm_2"/>
    <property type="match status" value="1"/>
</dbReference>
<dbReference type="InterPro" id="IPR013320">
    <property type="entry name" value="ConA-like_dom_sf"/>
</dbReference>
<dbReference type="Proteomes" id="UP000694557">
    <property type="component" value="Unassembled WGS sequence"/>
</dbReference>
<dbReference type="SMART" id="SM00303">
    <property type="entry name" value="GPS"/>
    <property type="match status" value="1"/>
</dbReference>
<feature type="transmembrane region" description="Helical" evidence="7">
    <location>
        <begin position="658"/>
        <end position="679"/>
    </location>
</feature>
<dbReference type="GO" id="GO:0007166">
    <property type="term" value="P:cell surface receptor signaling pathway"/>
    <property type="evidence" value="ECO:0007669"/>
    <property type="project" value="InterPro"/>
</dbReference>
<evidence type="ECO:0000256" key="5">
    <source>
        <dbReference type="ARBA" id="ARBA00023136"/>
    </source>
</evidence>
<keyword evidence="6" id="KW-1015">Disulfide bond</keyword>
<dbReference type="InterPro" id="IPR000832">
    <property type="entry name" value="GPCR_2_secretin-like"/>
</dbReference>
<dbReference type="InterPro" id="IPR017981">
    <property type="entry name" value="GPCR_2-like_7TM"/>
</dbReference>
<evidence type="ECO:0000256" key="6">
    <source>
        <dbReference type="ARBA" id="ARBA00023157"/>
    </source>
</evidence>
<evidence type="ECO:0000256" key="7">
    <source>
        <dbReference type="SAM" id="Phobius"/>
    </source>
</evidence>
<comment type="subcellular location">
    <subcellularLocation>
        <location evidence="1">Membrane</location>
        <topology evidence="1">Multi-pass membrane protein</topology>
    </subcellularLocation>
</comment>
<dbReference type="InterPro" id="IPR000203">
    <property type="entry name" value="GPS"/>
</dbReference>
<organism evidence="10 11">
    <name type="scientific">Oncorhynchus kisutch</name>
    <name type="common">Coho salmon</name>
    <name type="synonym">Salmo kisutch</name>
    <dbReference type="NCBI Taxonomy" id="8019"/>
    <lineage>
        <taxon>Eukaryota</taxon>
        <taxon>Metazoa</taxon>
        <taxon>Chordata</taxon>
        <taxon>Craniata</taxon>
        <taxon>Vertebrata</taxon>
        <taxon>Euteleostomi</taxon>
        <taxon>Actinopterygii</taxon>
        <taxon>Neopterygii</taxon>
        <taxon>Teleostei</taxon>
        <taxon>Protacanthopterygii</taxon>
        <taxon>Salmoniformes</taxon>
        <taxon>Salmonidae</taxon>
        <taxon>Salmoninae</taxon>
        <taxon>Oncorhynchus</taxon>
    </lineage>
</organism>
<feature type="transmembrane region" description="Helical" evidence="7">
    <location>
        <begin position="534"/>
        <end position="551"/>
    </location>
</feature>
<proteinExistence type="predicted"/>
<keyword evidence="4 7" id="KW-1133">Transmembrane helix</keyword>
<dbReference type="GO" id="GO:0007189">
    <property type="term" value="P:adenylate cyclase-activating G protein-coupled receptor signaling pathway"/>
    <property type="evidence" value="ECO:0007669"/>
    <property type="project" value="TreeGrafter"/>
</dbReference>
<dbReference type="Pfam" id="PF13385">
    <property type="entry name" value="Laminin_G_3"/>
    <property type="match status" value="1"/>
</dbReference>
<feature type="transmembrane region" description="Helical" evidence="7">
    <location>
        <begin position="503"/>
        <end position="522"/>
    </location>
</feature>
<evidence type="ECO:0000256" key="4">
    <source>
        <dbReference type="ARBA" id="ARBA00022989"/>
    </source>
</evidence>
<dbReference type="GO" id="GO:0004930">
    <property type="term" value="F:G protein-coupled receptor activity"/>
    <property type="evidence" value="ECO:0007669"/>
    <property type="project" value="InterPro"/>
</dbReference>
<dbReference type="PRINTS" id="PR00249">
    <property type="entry name" value="GPCRSECRETIN"/>
</dbReference>
<keyword evidence="11" id="KW-1185">Reference proteome</keyword>
<sequence>SVDGIHGLWDQIGNRPGHHTVLPSSHNSSSVYTNDSAYTNISATVDIVEGMVNKGIYLNGDNGGTFLHFGNYQNSCISDPTLCGPEGITFSFFWKNQEAESRFAIASGGKVISNGFSVYANAYAGYVEFYTRGNSKRWRANINIPGPFWTHILFTWTLTDGLNIYINGTFNTSDPTGNVSMNYGDPYPDLVIGTGNEQSYGHYVTGAFDEFVIWERALSPEEILMYYKAATGNVRCHRQSGMDHSFFRDVKCSLCSLFPLDLCGEIGVKKLFTSWSLPLTFRSVSPLTTLSLSLSLSLPPSLSLSLSLPPSLPPSFPLSTSAQTTIVGLFYHNMHNYYREISPLRTRINEAADFKDHKIQVASFLISLKVEPSPALSVNLSGAPLIKIVLTHILQGQALNQSNKVFLYCAFLDYSSKVGVWSNEGCVRSGGNISYSVCLCNHLTNFAILMQVVPMELTKAHQVALSTISYIGCSISIFCLTITLVTFAILSSVSTIRNQRYHIHANLSFAILVAQILLLISFCFDPGTLPCKVMAVLLHFFFLSAFAWMLVEGLHLYSMVIKVFGSEGSKHFYYYGIGWGSPLVICVVSMTSALDSYGEVGNCWLSLKNGAIWAFVAPALFVIVVNIVILISVTRIISRISSENYKVHGDANAVKLTAKAVAVLLPILGISWIFGVLAINDHALMFQYMFAVFNSLQGFFIFLFHCLLNSEVRAAFKHKTKVWSLTSSSIRNINVKPFNSDVMNGNRGGASPTKMNTWDKSTNSANRIDLSAV</sequence>
<dbReference type="InterPro" id="IPR057244">
    <property type="entry name" value="GAIN_B"/>
</dbReference>
<keyword evidence="2 7" id="KW-0812">Transmembrane</keyword>
<dbReference type="PANTHER" id="PTHR12011:SF216">
    <property type="entry name" value="ADHESION G-PROTEIN COUPLED RECEPTOR D1"/>
    <property type="match status" value="1"/>
</dbReference>
<gene>
    <name evidence="10" type="primary">ADGRD1</name>
    <name evidence="10" type="synonym">adgrd1</name>
</gene>
<accession>A0A8C7HC99</accession>
<feature type="transmembrane region" description="Helical" evidence="7">
    <location>
        <begin position="572"/>
        <end position="591"/>
    </location>
</feature>
<reference evidence="10" key="1">
    <citation type="submission" date="2025-08" db="UniProtKB">
        <authorList>
            <consortium name="Ensembl"/>
        </authorList>
    </citation>
    <scope>IDENTIFICATION</scope>
</reference>
<dbReference type="Ensembl" id="ENSOKIT00005057666.1">
    <property type="protein sequence ID" value="ENSOKIP00005054382.1"/>
    <property type="gene ID" value="ENSOKIG00005021781.1"/>
</dbReference>
<evidence type="ECO:0000259" key="8">
    <source>
        <dbReference type="PROSITE" id="PS50221"/>
    </source>
</evidence>
<dbReference type="Gene3D" id="1.20.1070.10">
    <property type="entry name" value="Rhodopsin 7-helix transmembrane proteins"/>
    <property type="match status" value="1"/>
</dbReference>
<dbReference type="AlphaFoldDB" id="A0A8C7HC99"/>
<evidence type="ECO:0000313" key="11">
    <source>
        <dbReference type="Proteomes" id="UP000694557"/>
    </source>
</evidence>
<evidence type="ECO:0000256" key="2">
    <source>
        <dbReference type="ARBA" id="ARBA00022692"/>
    </source>
</evidence>
<keyword evidence="3" id="KW-0732">Signal</keyword>
<dbReference type="GeneTree" id="ENSGT00940000159783"/>
<feature type="domain" description="GAIN-B" evidence="8">
    <location>
        <begin position="285"/>
        <end position="456"/>
    </location>
</feature>
<reference evidence="10" key="2">
    <citation type="submission" date="2025-09" db="UniProtKB">
        <authorList>
            <consortium name="Ensembl"/>
        </authorList>
    </citation>
    <scope>IDENTIFICATION</scope>
</reference>
<evidence type="ECO:0000256" key="3">
    <source>
        <dbReference type="ARBA" id="ARBA00022729"/>
    </source>
</evidence>
<evidence type="ECO:0000259" key="9">
    <source>
        <dbReference type="PROSITE" id="PS50261"/>
    </source>
</evidence>
<dbReference type="Pfam" id="PF01825">
    <property type="entry name" value="GPS"/>
    <property type="match status" value="1"/>
</dbReference>
<dbReference type="InterPro" id="IPR017983">
    <property type="entry name" value="GPCR_2_secretin-like_CS"/>
</dbReference>
<dbReference type="Gene3D" id="2.60.220.50">
    <property type="match status" value="1"/>
</dbReference>
<dbReference type="FunFam" id="1.20.1070.10:FF:000073">
    <property type="entry name" value="Adhesion G-protein coupled receptor D1"/>
    <property type="match status" value="1"/>
</dbReference>
<evidence type="ECO:0000256" key="1">
    <source>
        <dbReference type="ARBA" id="ARBA00004141"/>
    </source>
</evidence>